<keyword evidence="4 8" id="KW-0694">RNA-binding</keyword>
<dbReference type="NCBIfam" id="TIGR00447">
    <property type="entry name" value="pth"/>
    <property type="match status" value="1"/>
</dbReference>
<dbReference type="GO" id="GO:0004045">
    <property type="term" value="F:peptidyl-tRNA hydrolase activity"/>
    <property type="evidence" value="ECO:0007669"/>
    <property type="project" value="UniProtKB-UniRule"/>
</dbReference>
<dbReference type="Pfam" id="PF01195">
    <property type="entry name" value="Pept_tRNA_hydro"/>
    <property type="match status" value="1"/>
</dbReference>
<dbReference type="SUPFAM" id="SSF53178">
    <property type="entry name" value="Peptidyl-tRNA hydrolase-like"/>
    <property type="match status" value="1"/>
</dbReference>
<dbReference type="CDD" id="cd00462">
    <property type="entry name" value="PTH"/>
    <property type="match status" value="1"/>
</dbReference>
<evidence type="ECO:0000256" key="10">
    <source>
        <dbReference type="RuleBase" id="RU004320"/>
    </source>
</evidence>
<feature type="active site" description="Proton acceptor" evidence="8">
    <location>
        <position position="22"/>
    </location>
</feature>
<dbReference type="GO" id="GO:0006515">
    <property type="term" value="P:protein quality control for misfolded or incompletely synthesized proteins"/>
    <property type="evidence" value="ECO:0007669"/>
    <property type="project" value="UniProtKB-UniRule"/>
</dbReference>
<dbReference type="EMBL" id="LR738855">
    <property type="protein sequence ID" value="VZH84861.1"/>
    <property type="molecule type" value="Genomic_DNA"/>
</dbReference>
<evidence type="ECO:0000256" key="9">
    <source>
        <dbReference type="RuleBase" id="RU000673"/>
    </source>
</evidence>
<dbReference type="Proteomes" id="UP000423525">
    <property type="component" value="Chromosome"/>
</dbReference>
<dbReference type="InterPro" id="IPR001328">
    <property type="entry name" value="Pept_tRNA_hydro"/>
</dbReference>
<dbReference type="PROSITE" id="PS01195">
    <property type="entry name" value="PEPT_TRNA_HYDROL_1"/>
    <property type="match status" value="1"/>
</dbReference>
<feature type="binding site" evidence="8">
    <location>
        <position position="73"/>
    </location>
    <ligand>
        <name>tRNA</name>
        <dbReference type="ChEBI" id="CHEBI:17843"/>
    </ligand>
</feature>
<proteinExistence type="inferred from homology"/>
<feature type="site" description="Stabilizes the basic form of H active site to accept a proton" evidence="8">
    <location>
        <position position="98"/>
    </location>
</feature>
<evidence type="ECO:0000256" key="8">
    <source>
        <dbReference type="HAMAP-Rule" id="MF_00083"/>
    </source>
</evidence>
<dbReference type="GO" id="GO:0072344">
    <property type="term" value="P:rescue of stalled ribosome"/>
    <property type="evidence" value="ECO:0007669"/>
    <property type="project" value="UniProtKB-UniRule"/>
</dbReference>
<gene>
    <name evidence="8" type="primary">pth</name>
    <name evidence="11" type="ORF">FRC0190_00856</name>
</gene>
<evidence type="ECO:0000313" key="11">
    <source>
        <dbReference type="EMBL" id="VZH84861.1"/>
    </source>
</evidence>
<evidence type="ECO:0000256" key="6">
    <source>
        <dbReference type="ARBA" id="ARBA00048707"/>
    </source>
</evidence>
<evidence type="ECO:0000313" key="12">
    <source>
        <dbReference type="Proteomes" id="UP000423525"/>
    </source>
</evidence>
<comment type="function">
    <text evidence="8">Catalyzes the release of premature peptidyl moieties from peptidyl-tRNA molecules trapped in stalled 50S ribosomal subunits, and thus maintains levels of free tRNAs and 50S ribosomes.</text>
</comment>
<protein>
    <recommendedName>
        <fullName evidence="7 8">Peptidyl-tRNA hydrolase</fullName>
        <shortName evidence="8">Pth</shortName>
        <ecNumber evidence="1 8">3.1.1.29</ecNumber>
    </recommendedName>
</protein>
<dbReference type="PANTHER" id="PTHR17224:SF1">
    <property type="entry name" value="PEPTIDYL-TRNA HYDROLASE"/>
    <property type="match status" value="1"/>
</dbReference>
<evidence type="ECO:0000256" key="3">
    <source>
        <dbReference type="ARBA" id="ARBA00022801"/>
    </source>
</evidence>
<evidence type="ECO:0000256" key="5">
    <source>
        <dbReference type="ARBA" id="ARBA00038063"/>
    </source>
</evidence>
<keyword evidence="3 8" id="KW-0378">Hydrolase</keyword>
<comment type="subunit">
    <text evidence="8">Monomer.</text>
</comment>
<dbReference type="Gene3D" id="3.40.50.1470">
    <property type="entry name" value="Peptidyl-tRNA hydrolase"/>
    <property type="match status" value="1"/>
</dbReference>
<dbReference type="PANTHER" id="PTHR17224">
    <property type="entry name" value="PEPTIDYL-TRNA HYDROLASE"/>
    <property type="match status" value="1"/>
</dbReference>
<comment type="similarity">
    <text evidence="5 8 10">Belongs to the PTH family.</text>
</comment>
<organism evidence="11 12">
    <name type="scientific">Corynebacterium rouxii</name>
    <dbReference type="NCBI Taxonomy" id="2719119"/>
    <lineage>
        <taxon>Bacteria</taxon>
        <taxon>Bacillati</taxon>
        <taxon>Actinomycetota</taxon>
        <taxon>Actinomycetes</taxon>
        <taxon>Mycobacteriales</taxon>
        <taxon>Corynebacteriaceae</taxon>
        <taxon>Corynebacterium</taxon>
    </lineage>
</organism>
<dbReference type="FunFam" id="3.40.50.1470:FF:000001">
    <property type="entry name" value="Peptidyl-tRNA hydrolase"/>
    <property type="match status" value="1"/>
</dbReference>
<dbReference type="GO" id="GO:0005737">
    <property type="term" value="C:cytoplasm"/>
    <property type="evidence" value="ECO:0007669"/>
    <property type="project" value="UniProtKB-SubCell"/>
</dbReference>
<evidence type="ECO:0000256" key="1">
    <source>
        <dbReference type="ARBA" id="ARBA00013260"/>
    </source>
</evidence>
<comment type="function">
    <text evidence="8">Hydrolyzes ribosome-free peptidyl-tRNAs (with 1 or more amino acids incorporated), which drop off the ribosome during protein synthesis, or as a result of ribosome stalling.</text>
</comment>
<dbReference type="RefSeq" id="WP_155872162.1">
    <property type="nucleotide sequence ID" value="NZ_CP168248.1"/>
</dbReference>
<dbReference type="PROSITE" id="PS01196">
    <property type="entry name" value="PEPT_TRNA_HYDROL_2"/>
    <property type="match status" value="1"/>
</dbReference>
<evidence type="ECO:0000256" key="7">
    <source>
        <dbReference type="ARBA" id="ARBA00050038"/>
    </source>
</evidence>
<dbReference type="AlphaFoldDB" id="A0A6I8MGM2"/>
<dbReference type="InterPro" id="IPR036416">
    <property type="entry name" value="Pept_tRNA_hydro_sf"/>
</dbReference>
<feature type="binding site" evidence="8">
    <location>
        <position position="119"/>
    </location>
    <ligand>
        <name>tRNA</name>
        <dbReference type="ChEBI" id="CHEBI:17843"/>
    </ligand>
</feature>
<dbReference type="EC" id="3.1.1.29" evidence="1 8"/>
<dbReference type="InterPro" id="IPR018171">
    <property type="entry name" value="Pept_tRNA_hydro_CS"/>
</dbReference>
<accession>A0A6I8MGM2</accession>
<feature type="binding site" evidence="8">
    <location>
        <position position="71"/>
    </location>
    <ligand>
        <name>tRNA</name>
        <dbReference type="ChEBI" id="CHEBI:17843"/>
    </ligand>
</feature>
<keyword evidence="8" id="KW-0963">Cytoplasm</keyword>
<name>A0A6I8MGM2_9CORY</name>
<keyword evidence="2 8" id="KW-0820">tRNA-binding</keyword>
<evidence type="ECO:0000256" key="4">
    <source>
        <dbReference type="ARBA" id="ARBA00022884"/>
    </source>
</evidence>
<comment type="subcellular location">
    <subcellularLocation>
        <location evidence="8">Cytoplasm</location>
    </subcellularLocation>
</comment>
<evidence type="ECO:0000256" key="2">
    <source>
        <dbReference type="ARBA" id="ARBA00022555"/>
    </source>
</evidence>
<comment type="catalytic activity">
    <reaction evidence="6 8 9">
        <text>an N-acyl-L-alpha-aminoacyl-tRNA + H2O = an N-acyl-L-amino acid + a tRNA + H(+)</text>
        <dbReference type="Rhea" id="RHEA:54448"/>
        <dbReference type="Rhea" id="RHEA-COMP:10123"/>
        <dbReference type="Rhea" id="RHEA-COMP:13883"/>
        <dbReference type="ChEBI" id="CHEBI:15377"/>
        <dbReference type="ChEBI" id="CHEBI:15378"/>
        <dbReference type="ChEBI" id="CHEBI:59874"/>
        <dbReference type="ChEBI" id="CHEBI:78442"/>
        <dbReference type="ChEBI" id="CHEBI:138191"/>
        <dbReference type="EC" id="3.1.1.29"/>
    </reaction>
</comment>
<feature type="binding site" evidence="8">
    <location>
        <position position="17"/>
    </location>
    <ligand>
        <name>tRNA</name>
        <dbReference type="ChEBI" id="CHEBI:17843"/>
    </ligand>
</feature>
<reference evidence="11 12" key="1">
    <citation type="submission" date="2019-11" db="EMBL/GenBank/DDBJ databases">
        <authorList>
            <person name="Brisse S."/>
        </authorList>
    </citation>
    <scope>NUCLEOTIDE SEQUENCE [LARGE SCALE GENOMIC DNA]</scope>
    <source>
        <strain evidence="11">FRC0190</strain>
    </source>
</reference>
<feature type="site" description="Discriminates between blocked and unblocked aminoacyl-tRNA" evidence="8">
    <location>
        <position position="12"/>
    </location>
</feature>
<dbReference type="KEGG" id="crf:FRC0190_00856"/>
<sequence length="184" mass="20116">MTSPYLIVGLGNPGPEYTKTRHNIGYMAIDEILTRTSPVPAALTVHKKTNTLMAETWLGTQRVIVAKPRAFMNVTGPSVRKLADFFTVDKDHIVVLYDDLDLEFGAIKFRHGGGDHGHNGLKSITQALGTKDYIRGGIGIGRPPGRMAPKSFVLKPFSKIEQSELPIVCADAADEVERITTSEL</sequence>
<dbReference type="HAMAP" id="MF_00083">
    <property type="entry name" value="Pept_tRNA_hydro_bact"/>
    <property type="match status" value="1"/>
</dbReference>
<dbReference type="GO" id="GO:0000049">
    <property type="term" value="F:tRNA binding"/>
    <property type="evidence" value="ECO:0007669"/>
    <property type="project" value="UniProtKB-UniRule"/>
</dbReference>